<dbReference type="Proteomes" id="UP001575622">
    <property type="component" value="Unassembled WGS sequence"/>
</dbReference>
<dbReference type="PROSITE" id="PS50943">
    <property type="entry name" value="HTH_CROC1"/>
    <property type="match status" value="1"/>
</dbReference>
<accession>A0ABV4VCD2</accession>
<sequence length="75" mass="8757">MINNLQFLIDTNQTNISKMAKELRVSRSSIYRILEGGVPSAELMLKISNYFKKDPRDIFFIQDVRHVERKKRGAS</sequence>
<keyword evidence="3" id="KW-1185">Reference proteome</keyword>
<name>A0ABV4VCD2_9BACL</name>
<dbReference type="InterPro" id="IPR001387">
    <property type="entry name" value="Cro/C1-type_HTH"/>
</dbReference>
<evidence type="ECO:0000313" key="3">
    <source>
        <dbReference type="Proteomes" id="UP001575622"/>
    </source>
</evidence>
<reference evidence="2 3" key="1">
    <citation type="submission" date="2024-09" db="EMBL/GenBank/DDBJ databases">
        <authorList>
            <person name="Makale K.P.P."/>
            <person name="Makhzoum A."/>
            <person name="Rantong G."/>
            <person name="Rahube T.O."/>
        </authorList>
    </citation>
    <scope>NUCLEOTIDE SEQUENCE [LARGE SCALE GENOMIC DNA]</scope>
    <source>
        <strain evidence="2 3">KM_D13</strain>
    </source>
</reference>
<dbReference type="EMBL" id="JBHDLN010000034">
    <property type="protein sequence ID" value="MFB0847290.1"/>
    <property type="molecule type" value="Genomic_DNA"/>
</dbReference>
<evidence type="ECO:0000259" key="1">
    <source>
        <dbReference type="PROSITE" id="PS50943"/>
    </source>
</evidence>
<dbReference type="RefSeq" id="WP_373957118.1">
    <property type="nucleotide sequence ID" value="NZ_JBHDLN010000034.1"/>
</dbReference>
<dbReference type="SUPFAM" id="SSF47413">
    <property type="entry name" value="lambda repressor-like DNA-binding domains"/>
    <property type="match status" value="1"/>
</dbReference>
<dbReference type="Gene3D" id="1.10.260.40">
    <property type="entry name" value="lambda repressor-like DNA-binding domains"/>
    <property type="match status" value="1"/>
</dbReference>
<dbReference type="Pfam" id="PF01381">
    <property type="entry name" value="HTH_3"/>
    <property type="match status" value="1"/>
</dbReference>
<gene>
    <name evidence="2" type="ORF">ACEU3E_34535</name>
</gene>
<proteinExistence type="predicted"/>
<evidence type="ECO:0000313" key="2">
    <source>
        <dbReference type="EMBL" id="MFB0847290.1"/>
    </source>
</evidence>
<feature type="domain" description="HTH cro/C1-type" evidence="1">
    <location>
        <begin position="17"/>
        <end position="58"/>
    </location>
</feature>
<dbReference type="InterPro" id="IPR010982">
    <property type="entry name" value="Lambda_DNA-bd_dom_sf"/>
</dbReference>
<protein>
    <submittedName>
        <fullName evidence="2">Helix-turn-helix domain-containing protein</fullName>
    </submittedName>
</protein>
<organism evidence="2 3">
    <name type="scientific">Paenibacillus oleatilyticus</name>
    <dbReference type="NCBI Taxonomy" id="2594886"/>
    <lineage>
        <taxon>Bacteria</taxon>
        <taxon>Bacillati</taxon>
        <taxon>Bacillota</taxon>
        <taxon>Bacilli</taxon>
        <taxon>Bacillales</taxon>
        <taxon>Paenibacillaceae</taxon>
        <taxon>Paenibacillus</taxon>
    </lineage>
</organism>
<comment type="caution">
    <text evidence="2">The sequence shown here is derived from an EMBL/GenBank/DDBJ whole genome shotgun (WGS) entry which is preliminary data.</text>
</comment>